<organism evidence="1 2">
    <name type="scientific">Scophthalmus maximus</name>
    <name type="common">Turbot</name>
    <name type="synonym">Psetta maxima</name>
    <dbReference type="NCBI Taxonomy" id="52904"/>
    <lineage>
        <taxon>Eukaryota</taxon>
        <taxon>Metazoa</taxon>
        <taxon>Chordata</taxon>
        <taxon>Craniata</taxon>
        <taxon>Vertebrata</taxon>
        <taxon>Euteleostomi</taxon>
        <taxon>Actinopterygii</taxon>
        <taxon>Neopterygii</taxon>
        <taxon>Teleostei</taxon>
        <taxon>Neoteleostei</taxon>
        <taxon>Acanthomorphata</taxon>
        <taxon>Carangaria</taxon>
        <taxon>Pleuronectiformes</taxon>
        <taxon>Pleuronectoidei</taxon>
        <taxon>Scophthalmidae</taxon>
        <taxon>Scophthalmus</taxon>
    </lineage>
</organism>
<accession>A0A6A4T5L1</accession>
<name>A0A6A4T5L1_SCOMX</name>
<evidence type="ECO:0000313" key="1">
    <source>
        <dbReference type="EMBL" id="KAF0038411.1"/>
    </source>
</evidence>
<dbReference type="AlphaFoldDB" id="A0A6A4T5L1"/>
<reference evidence="1 2" key="1">
    <citation type="submission" date="2019-06" db="EMBL/GenBank/DDBJ databases">
        <title>Draft genomes of female and male turbot (Scophthalmus maximus).</title>
        <authorList>
            <person name="Xu H."/>
            <person name="Xu X.-W."/>
            <person name="Shao C."/>
            <person name="Chen S."/>
        </authorList>
    </citation>
    <scope>NUCLEOTIDE SEQUENCE [LARGE SCALE GENOMIC DNA]</scope>
    <source>
        <strain evidence="1">Ysfricsl-2016a</strain>
        <tissue evidence="1">Blood</tissue>
    </source>
</reference>
<protein>
    <submittedName>
        <fullName evidence="1">Uncharacterized protein</fullName>
    </submittedName>
</protein>
<dbReference type="Proteomes" id="UP000438429">
    <property type="component" value="Unassembled WGS sequence"/>
</dbReference>
<gene>
    <name evidence="1" type="ORF">F2P81_008895</name>
</gene>
<proteinExistence type="predicted"/>
<comment type="caution">
    <text evidence="1">The sequence shown here is derived from an EMBL/GenBank/DDBJ whole genome shotgun (WGS) entry which is preliminary data.</text>
</comment>
<dbReference type="EMBL" id="VEVO01000008">
    <property type="protein sequence ID" value="KAF0038411.1"/>
    <property type="molecule type" value="Genomic_DNA"/>
</dbReference>
<evidence type="ECO:0000313" key="2">
    <source>
        <dbReference type="Proteomes" id="UP000438429"/>
    </source>
</evidence>
<sequence>MMLLLLFCQSVIIIHETAFHTGLSRRRLPGYVIVVSLAVCPSYVTQRRFLFLLHEIGENHRTGQEESRCSNNDVNHMLLLLSPTKRNYIG</sequence>